<dbReference type="AlphaFoldDB" id="A0A9P6XGE7"/>
<evidence type="ECO:0000259" key="3">
    <source>
        <dbReference type="PROSITE" id="PS50238"/>
    </source>
</evidence>
<dbReference type="SUPFAM" id="SSF103657">
    <property type="entry name" value="BAR/IMD domain-like"/>
    <property type="match status" value="1"/>
</dbReference>
<evidence type="ECO:0000256" key="1">
    <source>
        <dbReference type="ARBA" id="ARBA00022468"/>
    </source>
</evidence>
<dbReference type="GO" id="GO:0000387">
    <property type="term" value="P:spliceosomal snRNP assembly"/>
    <property type="evidence" value="ECO:0007669"/>
    <property type="project" value="InterPro"/>
</dbReference>
<keyword evidence="5" id="KW-1185">Reference proteome</keyword>
<proteinExistence type="predicted"/>
<evidence type="ECO:0000256" key="2">
    <source>
        <dbReference type="SAM" id="MobiDB-lite"/>
    </source>
</evidence>
<dbReference type="OrthoDB" id="79452at2759"/>
<dbReference type="InterPro" id="IPR050729">
    <property type="entry name" value="Rho-GAP"/>
</dbReference>
<dbReference type="GO" id="GO:0007165">
    <property type="term" value="P:signal transduction"/>
    <property type="evidence" value="ECO:0007669"/>
    <property type="project" value="InterPro"/>
</dbReference>
<dbReference type="Gene3D" id="1.20.1270.60">
    <property type="entry name" value="Arfaptin homology (AH) domain/BAR domain"/>
    <property type="match status" value="1"/>
</dbReference>
<dbReference type="InterPro" id="IPR000198">
    <property type="entry name" value="RhoGAP_dom"/>
</dbReference>
<dbReference type="Gene3D" id="1.10.555.10">
    <property type="entry name" value="Rho GTPase activation protein"/>
    <property type="match status" value="1"/>
</dbReference>
<evidence type="ECO:0000313" key="4">
    <source>
        <dbReference type="EMBL" id="KAG1313364.1"/>
    </source>
</evidence>
<dbReference type="InterPro" id="IPR035426">
    <property type="entry name" value="Gemin2/Brr1"/>
</dbReference>
<dbReference type="SUPFAM" id="SSF48350">
    <property type="entry name" value="GTPase activation domain, GAP"/>
    <property type="match status" value="1"/>
</dbReference>
<dbReference type="PROSITE" id="PS50238">
    <property type="entry name" value="RHOGAP"/>
    <property type="match status" value="1"/>
</dbReference>
<dbReference type="InterPro" id="IPR008936">
    <property type="entry name" value="Rho_GTPase_activation_prot"/>
</dbReference>
<dbReference type="Pfam" id="PF00620">
    <property type="entry name" value="RhoGAP"/>
    <property type="match status" value="1"/>
</dbReference>
<organism evidence="4 5">
    <name type="scientific">Rhizopus oryzae</name>
    <name type="common">Mucormycosis agent</name>
    <name type="synonym">Rhizopus arrhizus var. delemar</name>
    <dbReference type="NCBI Taxonomy" id="64495"/>
    <lineage>
        <taxon>Eukaryota</taxon>
        <taxon>Fungi</taxon>
        <taxon>Fungi incertae sedis</taxon>
        <taxon>Mucoromycota</taxon>
        <taxon>Mucoromycotina</taxon>
        <taxon>Mucoromycetes</taxon>
        <taxon>Mucorales</taxon>
        <taxon>Mucorineae</taxon>
        <taxon>Rhizopodaceae</taxon>
        <taxon>Rhizopus</taxon>
    </lineage>
</organism>
<sequence length="717" mass="81738">MSRKRIFSQAVEDSSDRSAIPISKSKPDLVDGIPISGEDYLLLVRQQANKCAKTAVAPPPKEIKKVQLPSHFQFFNNSSTTDEKDQACEVWKQGVIQPFKSYQKFMQTNKKMANKKEIKTIEEGKQLVYPESKSADHANLASSLSQMNLNNRSSKNLSPEQEIVSIEAQFEFVNKVLKWSILDLDRFISTLKARISAEEAYVLALSKITKNNNTSYNNNSSNYSNTSNTSIINSNNSSLSTIPIHPTTTNHSIATDNHYFGDYTTLFEKTTCHYEFSIEKKIQGRKEFLNCLKYQTELLENHEQRRKTNKGYYQEYVSLQQQVLISSHDERFSIPSSPDPSFLSPSNNDEQPAGRLSSDSVRTVESMSSHSKKNGMSGLITQMRSQLANAAAAGDPSKLTARLARLKKEVYDTDQEYRQGIRTLESLRKIQIDTAAHAIRHVEALLLGKSDAVRAVVLTISKQEQETLATEANLVKDTLEVLDQMDAKKDLERFLMEYEKLGFIKPRTICYENYYYGKCKDLLFGCHLNDYASEHNRTVPLVVTKCIQQVESLGGLEKEGIYRVSGRQTNIDLLKSEFEKDEELVELVDSKYDVFTVASVLKLFLRELKKPLLDLSTNERATYSKLEDFEDRKRVLEKSIDSLSKAEKDTLKTLIIHLAKVEARSDINKMNIKNLSLMFTPAIFHDHTQADNTRDWYALKILQDLVQNYQTLSCFQR</sequence>
<comment type="caution">
    <text evidence="4">The sequence shown here is derived from an EMBL/GenBank/DDBJ whole genome shotgun (WGS) entry which is preliminary data.</text>
</comment>
<reference evidence="4" key="1">
    <citation type="journal article" date="2020" name="Microb. Genom.">
        <title>Genetic diversity of clinical and environmental Mucorales isolates obtained from an investigation of mucormycosis cases among solid organ transplant recipients.</title>
        <authorList>
            <person name="Nguyen M.H."/>
            <person name="Kaul D."/>
            <person name="Muto C."/>
            <person name="Cheng S.J."/>
            <person name="Richter R.A."/>
            <person name="Bruno V.M."/>
            <person name="Liu G."/>
            <person name="Beyhan S."/>
            <person name="Sundermann A.J."/>
            <person name="Mounaud S."/>
            <person name="Pasculle A.W."/>
            <person name="Nierman W.C."/>
            <person name="Driscoll E."/>
            <person name="Cumbie R."/>
            <person name="Clancy C.J."/>
            <person name="Dupont C.L."/>
        </authorList>
    </citation>
    <scope>NUCLEOTIDE SEQUENCE</scope>
    <source>
        <strain evidence="4">GL11</strain>
    </source>
</reference>
<dbReference type="InterPro" id="IPR027267">
    <property type="entry name" value="AH/BAR_dom_sf"/>
</dbReference>
<dbReference type="Pfam" id="PF04938">
    <property type="entry name" value="SIP1"/>
    <property type="match status" value="1"/>
</dbReference>
<evidence type="ECO:0000313" key="5">
    <source>
        <dbReference type="Proteomes" id="UP000716291"/>
    </source>
</evidence>
<keyword evidence="1" id="KW-0343">GTPase activation</keyword>
<protein>
    <recommendedName>
        <fullName evidence="3">Rho-GAP domain-containing protein</fullName>
    </recommendedName>
</protein>
<dbReference type="GO" id="GO:0005096">
    <property type="term" value="F:GTPase activator activity"/>
    <property type="evidence" value="ECO:0007669"/>
    <property type="project" value="UniProtKB-KW"/>
</dbReference>
<dbReference type="CDD" id="cd00159">
    <property type="entry name" value="RhoGAP"/>
    <property type="match status" value="1"/>
</dbReference>
<feature type="region of interest" description="Disordered" evidence="2">
    <location>
        <begin position="1"/>
        <end position="22"/>
    </location>
</feature>
<gene>
    <name evidence="4" type="ORF">G6F64_002310</name>
</gene>
<dbReference type="GO" id="GO:0005737">
    <property type="term" value="C:cytoplasm"/>
    <property type="evidence" value="ECO:0007669"/>
    <property type="project" value="TreeGrafter"/>
</dbReference>
<feature type="domain" description="Rho-GAP" evidence="3">
    <location>
        <begin position="526"/>
        <end position="713"/>
    </location>
</feature>
<feature type="compositionally biased region" description="Polar residues" evidence="2">
    <location>
        <begin position="357"/>
        <end position="369"/>
    </location>
</feature>
<dbReference type="PANTHER" id="PTHR23176:SF129">
    <property type="entry name" value="RHO GTPASE ACTIVATING PROTEIN AT 16F, ISOFORM E-RELATED"/>
    <property type="match status" value="1"/>
</dbReference>
<dbReference type="EMBL" id="JAANQT010000199">
    <property type="protein sequence ID" value="KAG1313364.1"/>
    <property type="molecule type" value="Genomic_DNA"/>
</dbReference>
<feature type="region of interest" description="Disordered" evidence="2">
    <location>
        <begin position="331"/>
        <end position="376"/>
    </location>
</feature>
<feature type="compositionally biased region" description="Low complexity" evidence="2">
    <location>
        <begin position="333"/>
        <end position="346"/>
    </location>
</feature>
<dbReference type="PANTHER" id="PTHR23176">
    <property type="entry name" value="RHO/RAC/CDC GTPASE-ACTIVATING PROTEIN"/>
    <property type="match status" value="1"/>
</dbReference>
<name>A0A9P6XGE7_RHIOR</name>
<dbReference type="SMART" id="SM00324">
    <property type="entry name" value="RhoGAP"/>
    <property type="match status" value="1"/>
</dbReference>
<dbReference type="Proteomes" id="UP000716291">
    <property type="component" value="Unassembled WGS sequence"/>
</dbReference>
<accession>A0A9P6XGE7</accession>